<dbReference type="GO" id="GO:0031956">
    <property type="term" value="F:medium-chain fatty acid-CoA ligase activity"/>
    <property type="evidence" value="ECO:0007669"/>
    <property type="project" value="TreeGrafter"/>
</dbReference>
<evidence type="ECO:0000256" key="1">
    <source>
        <dbReference type="ARBA" id="ARBA00006432"/>
    </source>
</evidence>
<dbReference type="Gene3D" id="3.40.50.12780">
    <property type="entry name" value="N-terminal domain of ligase-like"/>
    <property type="match status" value="1"/>
</dbReference>
<gene>
    <name evidence="3" type="ORF">FBEOM_1816</name>
</gene>
<dbReference type="InterPro" id="IPR000873">
    <property type="entry name" value="AMP-dep_synth/lig_dom"/>
</dbReference>
<reference evidence="3" key="1">
    <citation type="journal article" date="2017" name="Mycologia">
        <title>Fusarium algeriense, sp. nov., a novel toxigenic crown rot pathogen of durum wheat from Algeria is nested in the Fusarium burgessii species complex.</title>
        <authorList>
            <person name="Laraba I."/>
            <person name="Keddad A."/>
            <person name="Boureghda H."/>
            <person name="Abdallah N."/>
            <person name="Vaughan M.M."/>
            <person name="Proctor R.H."/>
            <person name="Busman M."/>
            <person name="O'Donnell K."/>
        </authorList>
    </citation>
    <scope>NUCLEOTIDE SEQUENCE</scope>
    <source>
        <strain evidence="3">NRRL 25174</strain>
    </source>
</reference>
<dbReference type="PANTHER" id="PTHR43201:SF8">
    <property type="entry name" value="ACYL-COA SYNTHETASE FAMILY MEMBER 3"/>
    <property type="match status" value="1"/>
</dbReference>
<dbReference type="EMBL" id="PVQB02000060">
    <property type="protein sequence ID" value="KAF4344222.1"/>
    <property type="molecule type" value="Genomic_DNA"/>
</dbReference>
<feature type="domain" description="AMP-dependent synthetase/ligase" evidence="2">
    <location>
        <begin position="16"/>
        <end position="335"/>
    </location>
</feature>
<dbReference type="GO" id="GO:0006631">
    <property type="term" value="P:fatty acid metabolic process"/>
    <property type="evidence" value="ECO:0007669"/>
    <property type="project" value="TreeGrafter"/>
</dbReference>
<dbReference type="Proteomes" id="UP000730481">
    <property type="component" value="Unassembled WGS sequence"/>
</dbReference>
<dbReference type="OrthoDB" id="429813at2759"/>
<reference evidence="3" key="2">
    <citation type="submission" date="2020-02" db="EMBL/GenBank/DDBJ databases">
        <title>Identification and distribution of gene clusters putatively required for synthesis of sphingolipid metabolism inhibitors in phylogenetically diverse species of the filamentous fungus Fusarium.</title>
        <authorList>
            <person name="Kim H.-S."/>
            <person name="Busman M."/>
            <person name="Brown D.W."/>
            <person name="Divon H."/>
            <person name="Uhlig S."/>
            <person name="Proctor R.H."/>
        </authorList>
    </citation>
    <scope>NUCLEOTIDE SEQUENCE</scope>
    <source>
        <strain evidence="3">NRRL 25174</strain>
    </source>
</reference>
<sequence length="538" mass="59726">MSTFKTPISELQASLKKHPNLSVFKTPVQSYEGTKFEDVTFTQFAKDVEQTATYWKDQFGKLGIQDRAVVGVWLKGHAYSDAVHIWGLNWAGYIPQLISLRMTDPTVIYELLEKSKAAAIVHEPGFNDILRDSPLPTFPADGVPSEEDVAQLPTVIPWHPSSAEDEIFIYHTSGSISGIPKLVPATARWVDYIIGLSTVYEERSNKRGDRMISIHIGSFCHMAASFLSWFAVREGSCIIIPSMLPAPIPEVRTMLNEHGLTCVCMFPPFLSALFREARKDPALLASLQKIDNAGSGGLDFDVSDFAWGRQNGIPMLNVLGSTELGTAMMTDARKDVDYLESLPGSKNEFIPVGDKLESGEQLLELVVPSDAPNCPAPSLRDADGKFYTGDLFVEVEPGKYLCKGRNDNWIKMEAALRCDTVSIEANVMETCGDDLVSAVVVVGVGRPCPTIIVEPKDKSLSSTTGIDLEDLVHQLKEAILDRITPFHKRRYTHERVDDTRYILVTSQGTLPRTATKGNIRRREVEKRFRKVLDSVYAK</sequence>
<organism evidence="3 4">
    <name type="scientific">Fusarium beomiforme</name>
    <dbReference type="NCBI Taxonomy" id="44412"/>
    <lineage>
        <taxon>Eukaryota</taxon>
        <taxon>Fungi</taxon>
        <taxon>Dikarya</taxon>
        <taxon>Ascomycota</taxon>
        <taxon>Pezizomycotina</taxon>
        <taxon>Sordariomycetes</taxon>
        <taxon>Hypocreomycetidae</taxon>
        <taxon>Hypocreales</taxon>
        <taxon>Nectriaceae</taxon>
        <taxon>Fusarium</taxon>
        <taxon>Fusarium burgessii species complex</taxon>
    </lineage>
</organism>
<dbReference type="Pfam" id="PF00501">
    <property type="entry name" value="AMP-binding"/>
    <property type="match status" value="1"/>
</dbReference>
<evidence type="ECO:0000259" key="2">
    <source>
        <dbReference type="Pfam" id="PF00501"/>
    </source>
</evidence>
<evidence type="ECO:0000313" key="4">
    <source>
        <dbReference type="Proteomes" id="UP000730481"/>
    </source>
</evidence>
<dbReference type="SUPFAM" id="SSF56801">
    <property type="entry name" value="Acetyl-CoA synthetase-like"/>
    <property type="match status" value="1"/>
</dbReference>
<comment type="similarity">
    <text evidence="1">Belongs to the ATP-dependent AMP-binding enzyme family.</text>
</comment>
<name>A0A9P5AT97_9HYPO</name>
<dbReference type="PANTHER" id="PTHR43201">
    <property type="entry name" value="ACYL-COA SYNTHETASE"/>
    <property type="match status" value="1"/>
</dbReference>
<evidence type="ECO:0000313" key="3">
    <source>
        <dbReference type="EMBL" id="KAF4344222.1"/>
    </source>
</evidence>
<protein>
    <recommendedName>
        <fullName evidence="2">AMP-dependent synthetase/ligase domain-containing protein</fullName>
    </recommendedName>
</protein>
<dbReference type="AlphaFoldDB" id="A0A9P5AT97"/>
<dbReference type="InterPro" id="IPR042099">
    <property type="entry name" value="ANL_N_sf"/>
</dbReference>
<keyword evidence="4" id="KW-1185">Reference proteome</keyword>
<dbReference type="Pfam" id="PF23562">
    <property type="entry name" value="AMP-binding_C_3"/>
    <property type="match status" value="1"/>
</dbReference>
<proteinExistence type="inferred from homology"/>
<comment type="caution">
    <text evidence="3">The sequence shown here is derived from an EMBL/GenBank/DDBJ whole genome shotgun (WGS) entry which is preliminary data.</text>
</comment>
<accession>A0A9P5AT97</accession>